<proteinExistence type="predicted"/>
<keyword evidence="4" id="KW-1185">Reference proteome</keyword>
<organism evidence="3 4">
    <name type="scientific">Symmachiella dynata</name>
    <dbReference type="NCBI Taxonomy" id="2527995"/>
    <lineage>
        <taxon>Bacteria</taxon>
        <taxon>Pseudomonadati</taxon>
        <taxon>Planctomycetota</taxon>
        <taxon>Planctomycetia</taxon>
        <taxon>Planctomycetales</taxon>
        <taxon>Planctomycetaceae</taxon>
        <taxon>Symmachiella</taxon>
    </lineage>
</organism>
<feature type="compositionally biased region" description="Polar residues" evidence="1">
    <location>
        <begin position="1095"/>
        <end position="1105"/>
    </location>
</feature>
<evidence type="ECO:0000256" key="1">
    <source>
        <dbReference type="SAM" id="MobiDB-lite"/>
    </source>
</evidence>
<keyword evidence="2" id="KW-1133">Transmembrane helix</keyword>
<reference evidence="3 4" key="1">
    <citation type="submission" date="2019-02" db="EMBL/GenBank/DDBJ databases">
        <title>Deep-cultivation of Planctomycetes and their phenomic and genomic characterization uncovers novel biology.</title>
        <authorList>
            <person name="Wiegand S."/>
            <person name="Jogler M."/>
            <person name="Boedeker C."/>
            <person name="Pinto D."/>
            <person name="Vollmers J."/>
            <person name="Rivas-Marin E."/>
            <person name="Kohn T."/>
            <person name="Peeters S.H."/>
            <person name="Heuer A."/>
            <person name="Rast P."/>
            <person name="Oberbeckmann S."/>
            <person name="Bunk B."/>
            <person name="Jeske O."/>
            <person name="Meyerdierks A."/>
            <person name="Storesund J.E."/>
            <person name="Kallscheuer N."/>
            <person name="Luecker S."/>
            <person name="Lage O.M."/>
            <person name="Pohl T."/>
            <person name="Merkel B.J."/>
            <person name="Hornburger P."/>
            <person name="Mueller R.-W."/>
            <person name="Bruemmer F."/>
            <person name="Labrenz M."/>
            <person name="Spormann A.M."/>
            <person name="Op den Camp H."/>
            <person name="Overmann J."/>
            <person name="Amann R."/>
            <person name="Jetten M.S.M."/>
            <person name="Mascher T."/>
            <person name="Medema M.H."/>
            <person name="Devos D.P."/>
            <person name="Kaster A.-K."/>
            <person name="Ovreas L."/>
            <person name="Rohde M."/>
            <person name="Galperin M.Y."/>
            <person name="Jogler C."/>
        </authorList>
    </citation>
    <scope>NUCLEOTIDE SEQUENCE [LARGE SCALE GENOMIC DNA]</scope>
    <source>
        <strain evidence="3 4">Mal52</strain>
    </source>
</reference>
<evidence type="ECO:0008006" key="5">
    <source>
        <dbReference type="Google" id="ProtNLM"/>
    </source>
</evidence>
<dbReference type="PANTHER" id="PTHR30441:SF8">
    <property type="entry name" value="DUF748 DOMAIN-CONTAINING PROTEIN"/>
    <property type="match status" value="1"/>
</dbReference>
<keyword evidence="2" id="KW-0812">Transmembrane</keyword>
<protein>
    <recommendedName>
        <fullName evidence="5">AsmA-like C-terminal domain-containing protein</fullName>
    </recommendedName>
</protein>
<dbReference type="RefSeq" id="WP_145378316.1">
    <property type="nucleotide sequence ID" value="NZ_CP036276.1"/>
</dbReference>
<evidence type="ECO:0000256" key="2">
    <source>
        <dbReference type="SAM" id="Phobius"/>
    </source>
</evidence>
<sequence length="1113" mass="123909">MAAIRKTCTWIFVLLVIVVAGGGGYGYWFLSQSDELVRATLLEKLAAAAPDWQADIPEARIDLWGRVRVYDLTLKNLENRRPTVLLPETIVVLDRSRLADQEVVIQQVRLLRPELELVRDRAGRWNLEGIKPPPESKSQPEIFVEQGAITLRVTHEDGQLSPAMTLRDVNLELTPTGKKRYRIKSDFQLDKAGAMQLDGEFDLVAKTWEANGSIQELQLDSDLAKELAGFFPKQVRKLDEQTSKLLASKRDSLAPTVADQVAQLDDRKATDGFDAMTDRILLAAQLNAKTEITFQVRQWEQGAPLQYGAKIAISEGRLQSVFLPFELLDLGGNIFVNNTRINAQALTARNGTTNLTVDGNWAFQEADAPVKIDIAINDLPVDTRLRSRLPASWKKYYDDTRPGGRIDVAAHLEYDRVNSWEHSSRVTIKNGSMQHVKFPYPVTNMNGWVVQEGPKLTANVEGMAGDRPITIAADVRHPGPLAESTVDIHVTGLPIDGKLINACSPPAQKAIHQLNLRGTIDADVRLYRPPGPGHKHQPHLKGRLHDGTVTCVQFPYELRDVNGLMEWDSEDWTFQRMTATHGTTQVWGGGSFIKRNGGLLDMRLVAKDASFESEELYYALPEAMQQLTREFEPQGRFDIDTHIRWTPGTIPVVDIHQLDLKNDSIKLRSFPFPFYGVTGRVSVMNNPNMNQRDIIITGLTPNQGLTAKHGDDKNIELRGSGEYYPHGEWHISLDKLTVDDLDTGNRFRKALPNTLRAFFEATDPRGHNISADGRLALRGTPGPREMMVTAKWDIDIYHSGTSITAGVGLDDLFGRVNLNGEWNGEAIMGTGWLDLDSVTIDGYQLTDIAGPMYFQNEQFIIGSRAVASDEKAAVGPTAPDDQDRVTAKFIGGKLVLDGIATLDENNAYKIKIHIKDGRVERYTERYAPKQKQLRGVINGNVVFEGRGSDPNSFLGRGNISINPAALYELPVILQMTKALSFLPPDKTAFDRAFVKFESTKHEYFFQQIDLAGDAISLRGRGRMRQSDGALDLDFYSTQPRNKLPVPIVGNLAAGLTENWVYVKVTGTTADPKINQSVIPRLDGLGRSLLGILGPQQPTQRPTNANRGRIQPRR</sequence>
<keyword evidence="2" id="KW-0472">Membrane</keyword>
<dbReference type="InterPro" id="IPR052894">
    <property type="entry name" value="AsmA-related"/>
</dbReference>
<dbReference type="AlphaFoldDB" id="A0A517ZTK1"/>
<gene>
    <name evidence="3" type="ORF">Mal52_42690</name>
</gene>
<feature type="region of interest" description="Disordered" evidence="1">
    <location>
        <begin position="1091"/>
        <end position="1113"/>
    </location>
</feature>
<dbReference type="GO" id="GO:0090313">
    <property type="term" value="P:regulation of protein targeting to membrane"/>
    <property type="evidence" value="ECO:0007669"/>
    <property type="project" value="TreeGrafter"/>
</dbReference>
<feature type="transmembrane region" description="Helical" evidence="2">
    <location>
        <begin position="7"/>
        <end position="30"/>
    </location>
</feature>
<evidence type="ECO:0000313" key="3">
    <source>
        <dbReference type="EMBL" id="QDU45773.1"/>
    </source>
</evidence>
<name>A0A517ZTK1_9PLAN</name>
<accession>A0A517ZTK1</accession>
<dbReference type="PANTHER" id="PTHR30441">
    <property type="entry name" value="DUF748 DOMAIN-CONTAINING PROTEIN"/>
    <property type="match status" value="1"/>
</dbReference>
<dbReference type="Proteomes" id="UP000319383">
    <property type="component" value="Chromosome"/>
</dbReference>
<dbReference type="KEGG" id="sdyn:Mal52_42690"/>
<dbReference type="EMBL" id="CP036276">
    <property type="protein sequence ID" value="QDU45773.1"/>
    <property type="molecule type" value="Genomic_DNA"/>
</dbReference>
<evidence type="ECO:0000313" key="4">
    <source>
        <dbReference type="Proteomes" id="UP000319383"/>
    </source>
</evidence>
<dbReference type="GO" id="GO:0005886">
    <property type="term" value="C:plasma membrane"/>
    <property type="evidence" value="ECO:0007669"/>
    <property type="project" value="TreeGrafter"/>
</dbReference>